<name>A0A0B8QN53_LACLL</name>
<dbReference type="EMBL" id="BBSI01000017">
    <property type="protein sequence ID" value="GAM80011.1"/>
    <property type="molecule type" value="Genomic_DNA"/>
</dbReference>
<organism evidence="1 2">
    <name type="scientific">Lactococcus lactis subsp. lactis</name>
    <name type="common">Streptococcus lactis</name>
    <dbReference type="NCBI Taxonomy" id="1360"/>
    <lineage>
        <taxon>Bacteria</taxon>
        <taxon>Bacillati</taxon>
        <taxon>Bacillota</taxon>
        <taxon>Bacilli</taxon>
        <taxon>Lactobacillales</taxon>
        <taxon>Streptococcaceae</taxon>
        <taxon>Lactococcus</taxon>
    </lineage>
</organism>
<protein>
    <submittedName>
        <fullName evidence="1">3-methyladenine DNA glycosylase</fullName>
    </submittedName>
</protein>
<evidence type="ECO:0000313" key="1">
    <source>
        <dbReference type="EMBL" id="GAM80011.1"/>
    </source>
</evidence>
<reference evidence="1 2" key="1">
    <citation type="submission" date="2015-01" db="EMBL/GenBank/DDBJ databases">
        <title>Lactococcus lactis subsp.lactis JCM 5805 whole genome shotgun sequence.</title>
        <authorList>
            <person name="Fujii T."/>
            <person name="Tomita Y."/>
            <person name="Ikushima S."/>
            <person name="Fujiwara D."/>
        </authorList>
    </citation>
    <scope>NUCLEOTIDE SEQUENCE [LARGE SCALE GENOMIC DNA]</scope>
    <source>
        <strain evidence="1 2">JCM 5805</strain>
    </source>
</reference>
<proteinExistence type="predicted"/>
<evidence type="ECO:0000313" key="2">
    <source>
        <dbReference type="Proteomes" id="UP000031847"/>
    </source>
</evidence>
<sequence length="179" mass="20922">MMSASKNDIMEEVKKYGGYFMAYKVNFKDLETVGLETSPVADSLAGLRANEARYFWNKYKFEYLTYPAHEKADEVALFEKILLEERNLKFSAKILEVAIYENDELYWPEFYYEDGMVLNLLYEKVGQEGKKPKRAVGIKLSVGMEIPKELEGKFKFARQRSKLAGEIRGSYFTIKQEWL</sequence>
<gene>
    <name evidence="1" type="ORF">JCM5805K_1119</name>
</gene>
<dbReference type="AlphaFoldDB" id="A0A0B8QN53"/>
<accession>A0A0B8QN53</accession>
<comment type="caution">
    <text evidence="1">The sequence shown here is derived from an EMBL/GenBank/DDBJ whole genome shotgun (WGS) entry which is preliminary data.</text>
</comment>
<dbReference type="Proteomes" id="UP000031847">
    <property type="component" value="Unassembled WGS sequence"/>
</dbReference>